<protein>
    <submittedName>
        <fullName evidence="2">Uncharacterized protein</fullName>
    </submittedName>
</protein>
<organism evidence="2 3">
    <name type="scientific">Liparis tanakae</name>
    <name type="common">Tanaka's snailfish</name>
    <dbReference type="NCBI Taxonomy" id="230148"/>
    <lineage>
        <taxon>Eukaryota</taxon>
        <taxon>Metazoa</taxon>
        <taxon>Chordata</taxon>
        <taxon>Craniata</taxon>
        <taxon>Vertebrata</taxon>
        <taxon>Euteleostomi</taxon>
        <taxon>Actinopterygii</taxon>
        <taxon>Neopterygii</taxon>
        <taxon>Teleostei</taxon>
        <taxon>Neoteleostei</taxon>
        <taxon>Acanthomorphata</taxon>
        <taxon>Eupercaria</taxon>
        <taxon>Perciformes</taxon>
        <taxon>Cottioidei</taxon>
        <taxon>Cottales</taxon>
        <taxon>Liparidae</taxon>
        <taxon>Liparis</taxon>
    </lineage>
</organism>
<comment type="caution">
    <text evidence="2">The sequence shown here is derived from an EMBL/GenBank/DDBJ whole genome shotgun (WGS) entry which is preliminary data.</text>
</comment>
<dbReference type="AlphaFoldDB" id="A0A4Z2HHZ8"/>
<proteinExistence type="predicted"/>
<keyword evidence="3" id="KW-1185">Reference proteome</keyword>
<feature type="region of interest" description="Disordered" evidence="1">
    <location>
        <begin position="104"/>
        <end position="134"/>
    </location>
</feature>
<name>A0A4Z2HHZ8_9TELE</name>
<sequence length="134" mass="14449">MVGSSCSFRIMSREHCLAVLAPRGNRFRSNSIAPVSAGAYLFGFRGAVSIAGPGAGMFMGNISTHISMRPFGHTENNMQSNHRFCCMTPDKRGSLLPARCRSSVPTRSQSYTDTVSMDSMGNVASMSKDLSTDK</sequence>
<gene>
    <name evidence="2" type="ORF">EYF80_025313</name>
</gene>
<accession>A0A4Z2HHZ8</accession>
<reference evidence="2 3" key="1">
    <citation type="submission" date="2019-03" db="EMBL/GenBank/DDBJ databases">
        <title>First draft genome of Liparis tanakae, snailfish: a comprehensive survey of snailfish specific genes.</title>
        <authorList>
            <person name="Kim W."/>
            <person name="Song I."/>
            <person name="Jeong J.-H."/>
            <person name="Kim D."/>
            <person name="Kim S."/>
            <person name="Ryu S."/>
            <person name="Song J.Y."/>
            <person name="Lee S.K."/>
        </authorList>
    </citation>
    <scope>NUCLEOTIDE SEQUENCE [LARGE SCALE GENOMIC DNA]</scope>
    <source>
        <tissue evidence="2">Muscle</tissue>
    </source>
</reference>
<evidence type="ECO:0000256" key="1">
    <source>
        <dbReference type="SAM" id="MobiDB-lite"/>
    </source>
</evidence>
<dbReference type="Proteomes" id="UP000314294">
    <property type="component" value="Unassembled WGS sequence"/>
</dbReference>
<evidence type="ECO:0000313" key="2">
    <source>
        <dbReference type="EMBL" id="TNN64462.1"/>
    </source>
</evidence>
<dbReference type="EMBL" id="SRLO01000252">
    <property type="protein sequence ID" value="TNN64462.1"/>
    <property type="molecule type" value="Genomic_DNA"/>
</dbReference>
<evidence type="ECO:0000313" key="3">
    <source>
        <dbReference type="Proteomes" id="UP000314294"/>
    </source>
</evidence>